<dbReference type="PROSITE" id="PS00922">
    <property type="entry name" value="TRANSGLYCOSYLASE"/>
    <property type="match status" value="1"/>
</dbReference>
<evidence type="ECO:0000259" key="4">
    <source>
        <dbReference type="PROSITE" id="PS51782"/>
    </source>
</evidence>
<sequence>MLKYYYPQATFSLVKNLLLLAVFSLYFMLISCQNSSVLQEEDSVNKENEDDFNLQDDKNNKEGQPTSTTEDSLQTQQTTDIWQRIQNGLAMDLNKTNRQIKTKLDWYKHNQSYFDKMSIRAAPYLYHIIEETEARGLPLEIALMPIVESDFDPFAYSHAGASGLWQIMPSTGQHFGLELTWWYDGRRDIVAATKMALNYMLSLYKRFNNWELALAAYNSGPGRVYRALQKNIKKGESTDLWSLDLPKETKNYVQKLIAIGKVIKNPELYGIKLPPIPNKPSFESVDIKGQLDMAKAAKLADLSLEELYKLNPGLNRWSTPPQGPYYLAIPVNKAEAFKSRLTELPSHKRIQWQRYTIKSGDNLNNLAKKFHSRIDLISAANNLNSNIIVIGQSLLIPIPAKNMEDYNLTINQRELSRQNQTISGRQKYTYIVKPGDSFWSISKKYNVDIRQLARWNNISPRNLLRINQQLSVWVQYPNKNKVVRKVRYHVRSGDSLALIADKFNLDINEIKDWNILNNKYIHPGQKLTLFVDVARAYD</sequence>
<keyword evidence="6" id="KW-1185">Reference proteome</keyword>
<name>A0AA90NMW6_9GAMM</name>
<dbReference type="Gene3D" id="1.10.530.10">
    <property type="match status" value="1"/>
</dbReference>
<dbReference type="InterPro" id="IPR000189">
    <property type="entry name" value="Transglyc_AS"/>
</dbReference>
<dbReference type="CDD" id="cd00118">
    <property type="entry name" value="LysM"/>
    <property type="match status" value="3"/>
</dbReference>
<keyword evidence="3" id="KW-0812">Transmembrane</keyword>
<dbReference type="AlphaFoldDB" id="A0AA90NMW6"/>
<evidence type="ECO:0000313" key="5">
    <source>
        <dbReference type="EMBL" id="MDP0589690.1"/>
    </source>
</evidence>
<dbReference type="Pfam" id="PF01476">
    <property type="entry name" value="LysM"/>
    <property type="match status" value="3"/>
</dbReference>
<dbReference type="GO" id="GO:0016020">
    <property type="term" value="C:membrane"/>
    <property type="evidence" value="ECO:0007669"/>
    <property type="project" value="InterPro"/>
</dbReference>
<dbReference type="PROSITE" id="PS51782">
    <property type="entry name" value="LYSM"/>
    <property type="match status" value="3"/>
</dbReference>
<protein>
    <submittedName>
        <fullName evidence="5">LysM peptidoglycan-binding domain-containing protein</fullName>
    </submittedName>
</protein>
<evidence type="ECO:0000313" key="6">
    <source>
        <dbReference type="Proteomes" id="UP001178148"/>
    </source>
</evidence>
<dbReference type="InterPro" id="IPR018392">
    <property type="entry name" value="LysM"/>
</dbReference>
<comment type="similarity">
    <text evidence="1">Belongs to the transglycosylase Slt family.</text>
</comment>
<dbReference type="PANTHER" id="PTHR33734:SF22">
    <property type="entry name" value="MEMBRANE-BOUND LYTIC MUREIN TRANSGLYCOSYLASE D"/>
    <property type="match status" value="1"/>
</dbReference>
<evidence type="ECO:0000256" key="1">
    <source>
        <dbReference type="ARBA" id="ARBA00007734"/>
    </source>
</evidence>
<dbReference type="SUPFAM" id="SSF53955">
    <property type="entry name" value="Lysozyme-like"/>
    <property type="match status" value="1"/>
</dbReference>
<dbReference type="SUPFAM" id="SSF54106">
    <property type="entry name" value="LysM domain"/>
    <property type="match status" value="3"/>
</dbReference>
<dbReference type="PANTHER" id="PTHR33734">
    <property type="entry name" value="LYSM DOMAIN-CONTAINING GPI-ANCHORED PROTEIN 2"/>
    <property type="match status" value="1"/>
</dbReference>
<organism evidence="5 6">
    <name type="scientific">Candidatus Endonucleibacter bathymodioli</name>
    <dbReference type="NCBI Taxonomy" id="539814"/>
    <lineage>
        <taxon>Bacteria</taxon>
        <taxon>Pseudomonadati</taxon>
        <taxon>Pseudomonadota</taxon>
        <taxon>Gammaproteobacteria</taxon>
        <taxon>Oceanospirillales</taxon>
        <taxon>Endozoicomonadaceae</taxon>
        <taxon>Candidatus Endonucleibacter</taxon>
    </lineage>
</organism>
<dbReference type="InterPro" id="IPR008258">
    <property type="entry name" value="Transglycosylase_SLT_dom_1"/>
</dbReference>
<dbReference type="GO" id="GO:0000270">
    <property type="term" value="P:peptidoglycan metabolic process"/>
    <property type="evidence" value="ECO:0007669"/>
    <property type="project" value="InterPro"/>
</dbReference>
<feature type="domain" description="LysM" evidence="4">
    <location>
        <begin position="428"/>
        <end position="472"/>
    </location>
</feature>
<dbReference type="EMBL" id="JASXSV010000018">
    <property type="protein sequence ID" value="MDP0589690.1"/>
    <property type="molecule type" value="Genomic_DNA"/>
</dbReference>
<feature type="region of interest" description="Disordered" evidence="2">
    <location>
        <begin position="41"/>
        <end position="77"/>
    </location>
</feature>
<feature type="transmembrane region" description="Helical" evidence="3">
    <location>
        <begin position="12"/>
        <end position="30"/>
    </location>
</feature>
<dbReference type="SMART" id="SM00257">
    <property type="entry name" value="LysM"/>
    <property type="match status" value="3"/>
</dbReference>
<comment type="caution">
    <text evidence="5">The sequence shown here is derived from an EMBL/GenBank/DDBJ whole genome shotgun (WGS) entry which is preliminary data.</text>
</comment>
<dbReference type="InterPro" id="IPR023346">
    <property type="entry name" value="Lysozyme-like_dom_sf"/>
</dbReference>
<evidence type="ECO:0000256" key="2">
    <source>
        <dbReference type="SAM" id="MobiDB-lite"/>
    </source>
</evidence>
<feature type="domain" description="LysM" evidence="4">
    <location>
        <begin position="353"/>
        <end position="396"/>
    </location>
</feature>
<accession>A0AA90NMW6</accession>
<dbReference type="GO" id="GO:0008932">
    <property type="term" value="F:lytic endotransglycosylase activity"/>
    <property type="evidence" value="ECO:0007669"/>
    <property type="project" value="TreeGrafter"/>
</dbReference>
<dbReference type="CDD" id="cd16894">
    <property type="entry name" value="MltD-like"/>
    <property type="match status" value="1"/>
</dbReference>
<reference evidence="5 6" key="1">
    <citation type="journal article" date="2023" name="bioRxiv">
        <title>An intranuclear bacterial parasite of deep-sea mussels expresses apoptosis inhibitors acquired from its host.</title>
        <authorList>
            <person name="Gonzalez Porras M.A."/>
            <person name="Assie A."/>
            <person name="Tietjen M."/>
            <person name="Violette M."/>
            <person name="Kleiner M."/>
            <person name="Gruber-Vodicka H."/>
            <person name="Dubilier N."/>
            <person name="Leisch N."/>
        </authorList>
    </citation>
    <scope>NUCLEOTIDE SEQUENCE [LARGE SCALE GENOMIC DNA]</scope>
    <source>
        <strain evidence="5">IAP13</strain>
    </source>
</reference>
<keyword evidence="3" id="KW-1133">Transmembrane helix</keyword>
<evidence type="ECO:0000256" key="3">
    <source>
        <dbReference type="SAM" id="Phobius"/>
    </source>
</evidence>
<feature type="compositionally biased region" description="Polar residues" evidence="2">
    <location>
        <begin position="62"/>
        <end position="77"/>
    </location>
</feature>
<dbReference type="InterPro" id="IPR036779">
    <property type="entry name" value="LysM_dom_sf"/>
</dbReference>
<proteinExistence type="inferred from homology"/>
<keyword evidence="3" id="KW-0472">Membrane</keyword>
<dbReference type="Proteomes" id="UP001178148">
    <property type="component" value="Unassembled WGS sequence"/>
</dbReference>
<dbReference type="PROSITE" id="PS51257">
    <property type="entry name" value="PROKAR_LIPOPROTEIN"/>
    <property type="match status" value="1"/>
</dbReference>
<dbReference type="Pfam" id="PF01464">
    <property type="entry name" value="SLT"/>
    <property type="match status" value="1"/>
</dbReference>
<feature type="domain" description="LysM" evidence="4">
    <location>
        <begin position="486"/>
        <end position="529"/>
    </location>
</feature>
<dbReference type="Gene3D" id="3.10.350.10">
    <property type="entry name" value="LysM domain"/>
    <property type="match status" value="3"/>
</dbReference>
<gene>
    <name evidence="5" type="ORF">QS748_11085</name>
</gene>